<name>A0A0G1UF59_9BACT</name>
<reference evidence="2 3" key="1">
    <citation type="journal article" date="2015" name="Nature">
        <title>rRNA introns, odd ribosomes, and small enigmatic genomes across a large radiation of phyla.</title>
        <authorList>
            <person name="Brown C.T."/>
            <person name="Hug L.A."/>
            <person name="Thomas B.C."/>
            <person name="Sharon I."/>
            <person name="Castelle C.J."/>
            <person name="Singh A."/>
            <person name="Wilkins M.J."/>
            <person name="Williams K.H."/>
            <person name="Banfield J.F."/>
        </authorList>
    </citation>
    <scope>NUCLEOTIDE SEQUENCE [LARGE SCALE GENOMIC DNA]</scope>
</reference>
<comment type="caution">
    <text evidence="2">The sequence shown here is derived from an EMBL/GenBank/DDBJ whole genome shotgun (WGS) entry which is preliminary data.</text>
</comment>
<protein>
    <submittedName>
        <fullName evidence="2">Uncharacterized protein</fullName>
    </submittedName>
</protein>
<organism evidence="2 3">
    <name type="scientific">Candidatus Amesbacteria bacterium GW2011_GWC1_48_10</name>
    <dbReference type="NCBI Taxonomy" id="1618365"/>
    <lineage>
        <taxon>Bacteria</taxon>
        <taxon>Candidatus Amesiibacteriota</taxon>
    </lineage>
</organism>
<proteinExistence type="predicted"/>
<gene>
    <name evidence="2" type="ORF">UY22_C0025G0003</name>
</gene>
<feature type="region of interest" description="Disordered" evidence="1">
    <location>
        <begin position="237"/>
        <end position="256"/>
    </location>
</feature>
<dbReference type="EMBL" id="LCPE01000025">
    <property type="protein sequence ID" value="KKU92822.1"/>
    <property type="molecule type" value="Genomic_DNA"/>
</dbReference>
<evidence type="ECO:0000313" key="2">
    <source>
        <dbReference type="EMBL" id="KKU92822.1"/>
    </source>
</evidence>
<accession>A0A0G1UF59</accession>
<dbReference type="AlphaFoldDB" id="A0A0G1UF59"/>
<sequence>MAVAAGGLEVKEISLTAASEAERQAELRKEARQARLVEEKSDTRQLLRQMYGPGIYVLTGEVENAFENGGVVGVKKVGRTGVETFDLQIEKGAMTGETLAEWTHEQGWGAGLGWAIGNVVTYSGLALAPMAEVINRLAESEKAVRVINTALALWLAVSGGMPHRAGTGLGKQINRPDQSDITPGKDGPPGWYVTWAAIIAGFLAACRAALAGTPQIPDAGVPTDRPGPGVTVVPRETPTLPPTAGENGVVPATTQPPETCKIDGLQLGSKYPAEVSGLVKPIGEWTDSEKQNIVDADGNPIFAGVKAIADSAWATGHGFQVAGTWIGKGCGYGLLFKDVNGNLVWAADGQGQALGRPDGNGIGVGFVTMPGFGGPGEPGLIVGKEQELVWIADGVVVGKADPVRHVWNKLEAAATPEVAAISVDAGDPYVVRLNGVTQEEVGKWNADKLKEAAPALGPAWYYGMEDIDSLTATEAVSAGGMKVLYTDGAGNVQMWWDAVTGEVKHAQRSVNTGPTGVTTVFLVNGNDWTRDNGKWWPLADVEPGMLARMFDKYIFPWSHLVHNYFDQELEPRGFWDKYPSTYLYNLSGEEVEELRKRGEEWWIQDFGGGFADVRLGSRAKVDVGGQRTFIIETVYKKGNPIRSWYDGNWYRDYVNYPIEQTEDGTTWIGTRMDETWLRPDYFGGAFVGGWLVALIRQLMPGGSAPNGISVNDFEVMMSGGEAMALEFCGPGLEGVMDQLAELDGGKYKEYSDKRVVPIWDAVHRWGLLCGIEERRQQ</sequence>
<evidence type="ECO:0000256" key="1">
    <source>
        <dbReference type="SAM" id="MobiDB-lite"/>
    </source>
</evidence>
<dbReference type="Proteomes" id="UP000034877">
    <property type="component" value="Unassembled WGS sequence"/>
</dbReference>
<evidence type="ECO:0000313" key="3">
    <source>
        <dbReference type="Proteomes" id="UP000034877"/>
    </source>
</evidence>